<feature type="transmembrane region" description="Helical" evidence="1">
    <location>
        <begin position="12"/>
        <end position="35"/>
    </location>
</feature>
<evidence type="ECO:0000313" key="3">
    <source>
        <dbReference type="Proteomes" id="UP000009022"/>
    </source>
</evidence>
<dbReference type="RefSeq" id="XP_002114640.1">
    <property type="nucleotide sequence ID" value="XM_002114604.1"/>
</dbReference>
<reference evidence="2 3" key="1">
    <citation type="journal article" date="2008" name="Nature">
        <title>The Trichoplax genome and the nature of placozoans.</title>
        <authorList>
            <person name="Srivastava M."/>
            <person name="Begovic E."/>
            <person name="Chapman J."/>
            <person name="Putnam N.H."/>
            <person name="Hellsten U."/>
            <person name="Kawashima T."/>
            <person name="Kuo A."/>
            <person name="Mitros T."/>
            <person name="Salamov A."/>
            <person name="Carpenter M.L."/>
            <person name="Signorovitch A.Y."/>
            <person name="Moreno M.A."/>
            <person name="Kamm K."/>
            <person name="Grimwood J."/>
            <person name="Schmutz J."/>
            <person name="Shapiro H."/>
            <person name="Grigoriev I.V."/>
            <person name="Buss L.W."/>
            <person name="Schierwater B."/>
            <person name="Dellaporta S.L."/>
            <person name="Rokhsar D.S."/>
        </authorList>
    </citation>
    <scope>NUCLEOTIDE SEQUENCE [LARGE SCALE GENOMIC DNA]</scope>
    <source>
        <strain evidence="2 3">Grell-BS-1999</strain>
    </source>
</reference>
<keyword evidence="3" id="KW-1185">Reference proteome</keyword>
<dbReference type="PhylomeDB" id="B3S3E0"/>
<feature type="transmembrane region" description="Helical" evidence="1">
    <location>
        <begin position="147"/>
        <end position="169"/>
    </location>
</feature>
<feature type="transmembrane region" description="Helical" evidence="1">
    <location>
        <begin position="79"/>
        <end position="99"/>
    </location>
</feature>
<protein>
    <submittedName>
        <fullName evidence="2">Uncharacterized protein</fullName>
    </submittedName>
</protein>
<accession>B3S3E0</accession>
<dbReference type="HOGENOM" id="CLU_035280_0_0_1"/>
<keyword evidence="1" id="KW-0472">Membrane</keyword>
<keyword evidence="1" id="KW-0812">Transmembrane</keyword>
<dbReference type="OrthoDB" id="19473at2759"/>
<gene>
    <name evidence="2" type="ORF">TRIADDRAFT_58684</name>
</gene>
<feature type="transmembrane region" description="Helical" evidence="1">
    <location>
        <begin position="214"/>
        <end position="238"/>
    </location>
</feature>
<dbReference type="PANTHER" id="PTHR16189">
    <property type="entry name" value="TRANSMEMBRANE PROTEIN 104-RELATED"/>
    <property type="match status" value="1"/>
</dbReference>
<sequence length="388" mass="43420">MPNSIAHTGIRPFVAISFLALITETFAAFLFLIILQKAIALRANGFMYYQLKPVDDKLDENQEDLYDDSKINFHLISEMFLPIYLQVGFDLLCLVLFGVSEITNGLSGSQIFAVALHSRAVLPGFIWIGASLLIFMRRFLNRFIPVLSLIPLVILIVTVVCCLVVGNAIHNPIHSSWEYGASPLLIVLASLGGTARLMPYLVNFIQFERKSLIYFYLSIILAQITTTVLNILWCYAVLSVVPQTCNEIPSSFLNESFTTGDQHCNLTLLWARDNGIIATTPLSLILYQNYPQFRWAAVLVVLFVFMTTIISYLTAGLPLMTLITGINESFWKKYTSLVQKTQEQSDEDLLTNSAAERQRVWMCLACCSNAKNGISLKTAHVLISVPVI</sequence>
<dbReference type="InParanoid" id="B3S3E0"/>
<dbReference type="AlphaFoldDB" id="B3S3E0"/>
<dbReference type="CTD" id="6755853"/>
<feature type="transmembrane region" description="Helical" evidence="1">
    <location>
        <begin position="111"/>
        <end position="135"/>
    </location>
</feature>
<feature type="transmembrane region" description="Helical" evidence="1">
    <location>
        <begin position="295"/>
        <end position="323"/>
    </location>
</feature>
<dbReference type="eggNOG" id="ENOG502RZCA">
    <property type="taxonomic scope" value="Eukaryota"/>
</dbReference>
<keyword evidence="1" id="KW-1133">Transmembrane helix</keyword>
<organism evidence="2 3">
    <name type="scientific">Trichoplax adhaerens</name>
    <name type="common">Trichoplax reptans</name>
    <dbReference type="NCBI Taxonomy" id="10228"/>
    <lineage>
        <taxon>Eukaryota</taxon>
        <taxon>Metazoa</taxon>
        <taxon>Placozoa</taxon>
        <taxon>Uniplacotomia</taxon>
        <taxon>Trichoplacea</taxon>
        <taxon>Trichoplacidae</taxon>
        <taxon>Trichoplax</taxon>
    </lineage>
</organism>
<dbReference type="GeneID" id="6755853"/>
<feature type="transmembrane region" description="Helical" evidence="1">
    <location>
        <begin position="181"/>
        <end position="202"/>
    </location>
</feature>
<evidence type="ECO:0000313" key="2">
    <source>
        <dbReference type="EMBL" id="EDV22774.1"/>
    </source>
</evidence>
<dbReference type="KEGG" id="tad:TRIADDRAFT_58684"/>
<dbReference type="EMBL" id="DS985248">
    <property type="protein sequence ID" value="EDV22774.1"/>
    <property type="molecule type" value="Genomic_DNA"/>
</dbReference>
<dbReference type="Proteomes" id="UP000009022">
    <property type="component" value="Unassembled WGS sequence"/>
</dbReference>
<dbReference type="PANTHER" id="PTHR16189:SF6">
    <property type="entry name" value="AMINO ACID TRANSPORTER TRANSMEMBRANE DOMAIN-CONTAINING PROTEIN"/>
    <property type="match status" value="1"/>
</dbReference>
<name>B3S3E0_TRIAD</name>
<proteinExistence type="predicted"/>
<evidence type="ECO:0000256" key="1">
    <source>
        <dbReference type="SAM" id="Phobius"/>
    </source>
</evidence>